<dbReference type="GO" id="GO:0045892">
    <property type="term" value="P:negative regulation of DNA-templated transcription"/>
    <property type="evidence" value="ECO:0007669"/>
    <property type="project" value="TreeGrafter"/>
</dbReference>
<accession>U4KMY3</accession>
<dbReference type="Gene3D" id="3.30.1490.190">
    <property type="match status" value="1"/>
</dbReference>
<keyword evidence="5" id="KW-0238">DNA-binding</keyword>
<keyword evidence="2" id="KW-0678">Repressor</keyword>
<sequence>MALKMTKQRQLLLSFLQKQKTPLSAEMIYAKLPTGSMNLSTIYRTLDTFANYKMVDKTYLDNTTYFKINTLEHKHYLVCLSCHKMYEMDCHIDHIANETADKFHFQITHHDLTVYGYCQTCQEANLNH</sequence>
<evidence type="ECO:0000256" key="4">
    <source>
        <dbReference type="ARBA" id="ARBA00023015"/>
    </source>
</evidence>
<dbReference type="SUPFAM" id="SSF46785">
    <property type="entry name" value="Winged helix' DNA-binding domain"/>
    <property type="match status" value="1"/>
</dbReference>
<evidence type="ECO:0000256" key="6">
    <source>
        <dbReference type="ARBA" id="ARBA00023163"/>
    </source>
</evidence>
<evidence type="ECO:0000256" key="1">
    <source>
        <dbReference type="ARBA" id="ARBA00007957"/>
    </source>
</evidence>
<keyword evidence="6" id="KW-0804">Transcription</keyword>
<gene>
    <name evidence="9" type="ORF">BN85306010</name>
</gene>
<keyword evidence="3 7" id="KW-0862">Zinc</keyword>
<feature type="binding site" evidence="7">
    <location>
        <position position="121"/>
    </location>
    <ligand>
        <name>Zn(2+)</name>
        <dbReference type="ChEBI" id="CHEBI:29105"/>
    </ligand>
</feature>
<dbReference type="GO" id="GO:0003700">
    <property type="term" value="F:DNA-binding transcription factor activity"/>
    <property type="evidence" value="ECO:0007669"/>
    <property type="project" value="InterPro"/>
</dbReference>
<comment type="cofactor">
    <cofactor evidence="7">
        <name>Zn(2+)</name>
        <dbReference type="ChEBI" id="CHEBI:29105"/>
    </cofactor>
    <text evidence="7">Binds 1 zinc ion per subunit.</text>
</comment>
<dbReference type="GO" id="GO:1900376">
    <property type="term" value="P:regulation of secondary metabolite biosynthetic process"/>
    <property type="evidence" value="ECO:0007669"/>
    <property type="project" value="TreeGrafter"/>
</dbReference>
<evidence type="ECO:0000256" key="7">
    <source>
        <dbReference type="PIRSR" id="PIRSR602481-1"/>
    </source>
</evidence>
<dbReference type="RefSeq" id="WP_030004482.1">
    <property type="nucleotide sequence ID" value="NC_022549.1"/>
</dbReference>
<comment type="similarity">
    <text evidence="1">Belongs to the Fur family.</text>
</comment>
<organism evidence="9 10">
    <name type="scientific">Acholeplasma brassicae</name>
    <dbReference type="NCBI Taxonomy" id="61635"/>
    <lineage>
        <taxon>Bacteria</taxon>
        <taxon>Bacillati</taxon>
        <taxon>Mycoplasmatota</taxon>
        <taxon>Mollicutes</taxon>
        <taxon>Acholeplasmatales</taxon>
        <taxon>Acholeplasmataceae</taxon>
        <taxon>Acholeplasma</taxon>
    </lineage>
</organism>
<reference evidence="9 10" key="1">
    <citation type="journal article" date="2013" name="J. Mol. Microbiol. Biotechnol.">
        <title>Analysis of the Complete Genomes of Acholeplasma brassicae , A. palmae and A. laidlawii and Their Comparison to the Obligate Parasites from ' Candidatus Phytoplasma'.</title>
        <authorList>
            <person name="Kube M."/>
            <person name="Siewert C."/>
            <person name="Migdoll A.M."/>
            <person name="Duduk B."/>
            <person name="Holz S."/>
            <person name="Rabus R."/>
            <person name="Seemuller E."/>
            <person name="Mitrovic J."/>
            <person name="Muller I."/>
            <person name="Buttner C."/>
            <person name="Reinhardt R."/>
        </authorList>
    </citation>
    <scope>NUCLEOTIDE SEQUENCE [LARGE SCALE GENOMIC DNA]</scope>
    <source>
        <strain evidence="10">0502</strain>
    </source>
</reference>
<keyword evidence="7" id="KW-0479">Metal-binding</keyword>
<keyword evidence="4" id="KW-0805">Transcription regulation</keyword>
<evidence type="ECO:0000256" key="5">
    <source>
        <dbReference type="ARBA" id="ARBA00023125"/>
    </source>
</evidence>
<dbReference type="InterPro" id="IPR036388">
    <property type="entry name" value="WH-like_DNA-bd_sf"/>
</dbReference>
<dbReference type="InterPro" id="IPR002481">
    <property type="entry name" value="FUR"/>
</dbReference>
<dbReference type="STRING" id="61635.BN85306010"/>
<evidence type="ECO:0000256" key="2">
    <source>
        <dbReference type="ARBA" id="ARBA00022491"/>
    </source>
</evidence>
<name>U4KMY3_9MOLU</name>
<feature type="binding site" evidence="8">
    <location>
        <position position="73"/>
    </location>
    <ligand>
        <name>Fe cation</name>
        <dbReference type="ChEBI" id="CHEBI:24875"/>
    </ligand>
</feature>
<dbReference type="GO" id="GO:0000976">
    <property type="term" value="F:transcription cis-regulatory region binding"/>
    <property type="evidence" value="ECO:0007669"/>
    <property type="project" value="TreeGrafter"/>
</dbReference>
<feature type="binding site" evidence="7">
    <location>
        <position position="82"/>
    </location>
    <ligand>
        <name>Zn(2+)</name>
        <dbReference type="ChEBI" id="CHEBI:29105"/>
    </ligand>
</feature>
<dbReference type="EMBL" id="FO681348">
    <property type="protein sequence ID" value="CCV65622.1"/>
    <property type="molecule type" value="Genomic_DNA"/>
</dbReference>
<dbReference type="GO" id="GO:0008270">
    <property type="term" value="F:zinc ion binding"/>
    <property type="evidence" value="ECO:0007669"/>
    <property type="project" value="TreeGrafter"/>
</dbReference>
<dbReference type="HOGENOM" id="CLU_096072_5_1_14"/>
<dbReference type="Pfam" id="PF01475">
    <property type="entry name" value="FUR"/>
    <property type="match status" value="1"/>
</dbReference>
<evidence type="ECO:0000313" key="10">
    <source>
        <dbReference type="Proteomes" id="UP000032737"/>
    </source>
</evidence>
<proteinExistence type="inferred from homology"/>
<feature type="binding site" evidence="7">
    <location>
        <position position="118"/>
    </location>
    <ligand>
        <name>Zn(2+)</name>
        <dbReference type="ChEBI" id="CHEBI:29105"/>
    </ligand>
</feature>
<keyword evidence="8" id="KW-0408">Iron</keyword>
<dbReference type="Gene3D" id="1.10.10.10">
    <property type="entry name" value="Winged helix-like DNA-binding domain superfamily/Winged helix DNA-binding domain"/>
    <property type="match status" value="1"/>
</dbReference>
<dbReference type="CDD" id="cd07153">
    <property type="entry name" value="Fur_like"/>
    <property type="match status" value="1"/>
</dbReference>
<dbReference type="PANTHER" id="PTHR33202:SF7">
    <property type="entry name" value="FERRIC UPTAKE REGULATION PROTEIN"/>
    <property type="match status" value="1"/>
</dbReference>
<keyword evidence="10" id="KW-1185">Reference proteome</keyword>
<comment type="cofactor">
    <cofactor evidence="8">
        <name>Mn(2+)</name>
        <dbReference type="ChEBI" id="CHEBI:29035"/>
    </cofactor>
    <cofactor evidence="8">
        <name>Fe(2+)</name>
        <dbReference type="ChEBI" id="CHEBI:29033"/>
    </cofactor>
    <text evidence="8">Binds 1 Mn(2+) or Fe(2+) ion per subunit.</text>
</comment>
<evidence type="ECO:0000256" key="8">
    <source>
        <dbReference type="PIRSR" id="PIRSR602481-2"/>
    </source>
</evidence>
<dbReference type="PANTHER" id="PTHR33202">
    <property type="entry name" value="ZINC UPTAKE REGULATION PROTEIN"/>
    <property type="match status" value="1"/>
</dbReference>
<dbReference type="AlphaFoldDB" id="U4KMY3"/>
<dbReference type="KEGG" id="abra:BN85306010"/>
<protein>
    <submittedName>
        <fullName evidence="9">Transcriptional regulator, Fur family</fullName>
    </submittedName>
</protein>
<feature type="binding site" evidence="7">
    <location>
        <position position="79"/>
    </location>
    <ligand>
        <name>Zn(2+)</name>
        <dbReference type="ChEBI" id="CHEBI:29105"/>
    </ligand>
</feature>
<dbReference type="OrthoDB" id="8659436at2"/>
<dbReference type="InterPro" id="IPR043135">
    <property type="entry name" value="Fur_C"/>
</dbReference>
<dbReference type="InterPro" id="IPR036390">
    <property type="entry name" value="WH_DNA-bd_sf"/>
</dbReference>
<evidence type="ECO:0000256" key="3">
    <source>
        <dbReference type="ARBA" id="ARBA00022833"/>
    </source>
</evidence>
<evidence type="ECO:0000313" key="9">
    <source>
        <dbReference type="EMBL" id="CCV65622.1"/>
    </source>
</evidence>
<feature type="binding site" evidence="8">
    <location>
        <position position="110"/>
    </location>
    <ligand>
        <name>Fe cation</name>
        <dbReference type="ChEBI" id="CHEBI:24875"/>
    </ligand>
</feature>
<dbReference type="Proteomes" id="UP000032737">
    <property type="component" value="Chromosome"/>
</dbReference>